<evidence type="ECO:0000313" key="3">
    <source>
        <dbReference type="EnsemblProtists" id="EKX42959"/>
    </source>
</evidence>
<dbReference type="Proteomes" id="UP000011087">
    <property type="component" value="Unassembled WGS sequence"/>
</dbReference>
<dbReference type="Gene3D" id="4.10.240.10">
    <property type="entry name" value="Zn(2)-C6 fungal-type DNA-binding domain"/>
    <property type="match status" value="1"/>
</dbReference>
<dbReference type="InterPro" id="IPR001138">
    <property type="entry name" value="Zn2Cys6_DnaBD"/>
</dbReference>
<dbReference type="CDD" id="cd00067">
    <property type="entry name" value="GAL4"/>
    <property type="match status" value="1"/>
</dbReference>
<keyword evidence="4" id="KW-1185">Reference proteome</keyword>
<dbReference type="RefSeq" id="XP_005829939.1">
    <property type="nucleotide sequence ID" value="XM_005829882.1"/>
</dbReference>
<reference evidence="2 4" key="1">
    <citation type="journal article" date="2012" name="Nature">
        <title>Algal genomes reveal evolutionary mosaicism and the fate of nucleomorphs.</title>
        <authorList>
            <consortium name="DOE Joint Genome Institute"/>
            <person name="Curtis B.A."/>
            <person name="Tanifuji G."/>
            <person name="Burki F."/>
            <person name="Gruber A."/>
            <person name="Irimia M."/>
            <person name="Maruyama S."/>
            <person name="Arias M.C."/>
            <person name="Ball S.G."/>
            <person name="Gile G.H."/>
            <person name="Hirakawa Y."/>
            <person name="Hopkins J.F."/>
            <person name="Kuo A."/>
            <person name="Rensing S.A."/>
            <person name="Schmutz J."/>
            <person name="Symeonidi A."/>
            <person name="Elias M."/>
            <person name="Eveleigh R.J."/>
            <person name="Herman E.K."/>
            <person name="Klute M.J."/>
            <person name="Nakayama T."/>
            <person name="Obornik M."/>
            <person name="Reyes-Prieto A."/>
            <person name="Armbrust E.V."/>
            <person name="Aves S.J."/>
            <person name="Beiko R.G."/>
            <person name="Coutinho P."/>
            <person name="Dacks J.B."/>
            <person name="Durnford D.G."/>
            <person name="Fast N.M."/>
            <person name="Green B.R."/>
            <person name="Grisdale C.J."/>
            <person name="Hempel F."/>
            <person name="Henrissat B."/>
            <person name="Hoppner M.P."/>
            <person name="Ishida K."/>
            <person name="Kim E."/>
            <person name="Koreny L."/>
            <person name="Kroth P.G."/>
            <person name="Liu Y."/>
            <person name="Malik S.B."/>
            <person name="Maier U.G."/>
            <person name="McRose D."/>
            <person name="Mock T."/>
            <person name="Neilson J.A."/>
            <person name="Onodera N.T."/>
            <person name="Poole A.M."/>
            <person name="Pritham E.J."/>
            <person name="Richards T.A."/>
            <person name="Rocap G."/>
            <person name="Roy S.W."/>
            <person name="Sarai C."/>
            <person name="Schaack S."/>
            <person name="Shirato S."/>
            <person name="Slamovits C.H."/>
            <person name="Spencer D.F."/>
            <person name="Suzuki S."/>
            <person name="Worden A.Z."/>
            <person name="Zauner S."/>
            <person name="Barry K."/>
            <person name="Bell C."/>
            <person name="Bharti A.K."/>
            <person name="Crow J.A."/>
            <person name="Grimwood J."/>
            <person name="Kramer R."/>
            <person name="Lindquist E."/>
            <person name="Lucas S."/>
            <person name="Salamov A."/>
            <person name="McFadden G.I."/>
            <person name="Lane C.E."/>
            <person name="Keeling P.J."/>
            <person name="Gray M.W."/>
            <person name="Grigoriev I.V."/>
            <person name="Archibald J.M."/>
        </authorList>
    </citation>
    <scope>NUCLEOTIDE SEQUENCE</scope>
    <source>
        <strain evidence="2 4">CCMP2712</strain>
    </source>
</reference>
<name>L1J495_GUITC</name>
<dbReference type="PaxDb" id="55529-EKX42959"/>
<accession>L1J495</accession>
<dbReference type="SUPFAM" id="SSF57701">
    <property type="entry name" value="Zn2/Cys6 DNA-binding domain"/>
    <property type="match status" value="1"/>
</dbReference>
<dbReference type="InterPro" id="IPR036864">
    <property type="entry name" value="Zn2-C6_fun-type_DNA-bd_sf"/>
</dbReference>
<proteinExistence type="predicted"/>
<protein>
    <recommendedName>
        <fullName evidence="1">Zn(2)-C6 fungal-type domain-containing protein</fullName>
    </recommendedName>
</protein>
<evidence type="ECO:0000313" key="4">
    <source>
        <dbReference type="Proteomes" id="UP000011087"/>
    </source>
</evidence>
<dbReference type="Pfam" id="PF00172">
    <property type="entry name" value="Zn_clus"/>
    <property type="match status" value="1"/>
</dbReference>
<dbReference type="AlphaFoldDB" id="L1J495"/>
<dbReference type="GO" id="GO:0000981">
    <property type="term" value="F:DNA-binding transcription factor activity, RNA polymerase II-specific"/>
    <property type="evidence" value="ECO:0007669"/>
    <property type="project" value="InterPro"/>
</dbReference>
<sequence>MPSVDTKSNLSASSLDDAISQIVVEPHDLASFIDFADLEASSNDELAEFESTSVPAFVKNNKRNQQACVSYRQKKQKCEDGRPCHRCINAHSKCTDDDTESVKRRRLDDPAEAIRRKRALLLGFIADH</sequence>
<reference evidence="4" key="2">
    <citation type="submission" date="2012-11" db="EMBL/GenBank/DDBJ databases">
        <authorList>
            <person name="Kuo A."/>
            <person name="Curtis B.A."/>
            <person name="Tanifuji G."/>
            <person name="Burki F."/>
            <person name="Gruber A."/>
            <person name="Irimia M."/>
            <person name="Maruyama S."/>
            <person name="Arias M.C."/>
            <person name="Ball S.G."/>
            <person name="Gile G.H."/>
            <person name="Hirakawa Y."/>
            <person name="Hopkins J.F."/>
            <person name="Rensing S.A."/>
            <person name="Schmutz J."/>
            <person name="Symeonidi A."/>
            <person name="Elias M."/>
            <person name="Eveleigh R.J."/>
            <person name="Herman E.K."/>
            <person name="Klute M.J."/>
            <person name="Nakayama T."/>
            <person name="Obornik M."/>
            <person name="Reyes-Prieto A."/>
            <person name="Armbrust E.V."/>
            <person name="Aves S.J."/>
            <person name="Beiko R.G."/>
            <person name="Coutinho P."/>
            <person name="Dacks J.B."/>
            <person name="Durnford D.G."/>
            <person name="Fast N.M."/>
            <person name="Green B.R."/>
            <person name="Grisdale C."/>
            <person name="Hempe F."/>
            <person name="Henrissat B."/>
            <person name="Hoppner M.P."/>
            <person name="Ishida K.-I."/>
            <person name="Kim E."/>
            <person name="Koreny L."/>
            <person name="Kroth P.G."/>
            <person name="Liu Y."/>
            <person name="Malik S.-B."/>
            <person name="Maier U.G."/>
            <person name="McRose D."/>
            <person name="Mock T."/>
            <person name="Neilson J.A."/>
            <person name="Onodera N.T."/>
            <person name="Poole A.M."/>
            <person name="Pritham E.J."/>
            <person name="Richards T.A."/>
            <person name="Rocap G."/>
            <person name="Roy S.W."/>
            <person name="Sarai C."/>
            <person name="Schaack S."/>
            <person name="Shirato S."/>
            <person name="Slamovits C.H."/>
            <person name="Spencer D.F."/>
            <person name="Suzuki S."/>
            <person name="Worden A.Z."/>
            <person name="Zauner S."/>
            <person name="Barry K."/>
            <person name="Bell C."/>
            <person name="Bharti A.K."/>
            <person name="Crow J.A."/>
            <person name="Grimwood J."/>
            <person name="Kramer R."/>
            <person name="Lindquist E."/>
            <person name="Lucas S."/>
            <person name="Salamov A."/>
            <person name="McFadden G.I."/>
            <person name="Lane C.E."/>
            <person name="Keeling P.J."/>
            <person name="Gray M.W."/>
            <person name="Grigoriev I.V."/>
            <person name="Archibald J.M."/>
        </authorList>
    </citation>
    <scope>NUCLEOTIDE SEQUENCE</scope>
    <source>
        <strain evidence="4">CCMP2712</strain>
    </source>
</reference>
<dbReference type="HOGENOM" id="CLU_1963786_0_0_1"/>
<dbReference type="KEGG" id="gtt:GUITHDRAFT_111007"/>
<gene>
    <name evidence="2" type="ORF">GUITHDRAFT_111007</name>
</gene>
<feature type="domain" description="Zn(2)-C6 fungal-type" evidence="1">
    <location>
        <begin position="66"/>
        <end position="96"/>
    </location>
</feature>
<reference evidence="3" key="3">
    <citation type="submission" date="2016-03" db="UniProtKB">
        <authorList>
            <consortium name="EnsemblProtists"/>
        </authorList>
    </citation>
    <scope>IDENTIFICATION</scope>
</reference>
<evidence type="ECO:0000259" key="1">
    <source>
        <dbReference type="Pfam" id="PF00172"/>
    </source>
</evidence>
<dbReference type="GeneID" id="17299624"/>
<dbReference type="OrthoDB" id="2123952at2759"/>
<dbReference type="EnsemblProtists" id="EKX42959">
    <property type="protein sequence ID" value="EKX42959"/>
    <property type="gene ID" value="GUITHDRAFT_111007"/>
</dbReference>
<dbReference type="EMBL" id="JH993013">
    <property type="protein sequence ID" value="EKX42959.1"/>
    <property type="molecule type" value="Genomic_DNA"/>
</dbReference>
<evidence type="ECO:0000313" key="2">
    <source>
        <dbReference type="EMBL" id="EKX42959.1"/>
    </source>
</evidence>
<dbReference type="GO" id="GO:0008270">
    <property type="term" value="F:zinc ion binding"/>
    <property type="evidence" value="ECO:0007669"/>
    <property type="project" value="InterPro"/>
</dbReference>
<organism evidence="2">
    <name type="scientific">Guillardia theta (strain CCMP2712)</name>
    <name type="common">Cryptophyte</name>
    <dbReference type="NCBI Taxonomy" id="905079"/>
    <lineage>
        <taxon>Eukaryota</taxon>
        <taxon>Cryptophyceae</taxon>
        <taxon>Pyrenomonadales</taxon>
        <taxon>Geminigeraceae</taxon>
        <taxon>Guillardia</taxon>
    </lineage>
</organism>